<feature type="chain" id="PRO_5003121520" evidence="1">
    <location>
        <begin position="17"/>
        <end position="352"/>
    </location>
</feature>
<evidence type="ECO:0000256" key="1">
    <source>
        <dbReference type="SAM" id="SignalP"/>
    </source>
</evidence>
<evidence type="ECO:0000313" key="3">
    <source>
        <dbReference type="Proteomes" id="UP000001514"/>
    </source>
</evidence>
<dbReference type="HOGENOM" id="CLU_788447_0_0_1"/>
<protein>
    <submittedName>
        <fullName evidence="2">Uncharacterized protein</fullName>
    </submittedName>
</protein>
<dbReference type="EMBL" id="GL377572">
    <property type="protein sequence ID" value="EFJ32231.1"/>
    <property type="molecule type" value="Genomic_DNA"/>
</dbReference>
<gene>
    <name evidence="2" type="ORF">SELMODRAFT_407534</name>
</gene>
<name>D8R5X7_SELML</name>
<sequence>MVLVLVGSPLLLQASGTYLQSLPLPTTPATPVWITTPVNGYAELVAELDEQDETFPMDAGSFNDDYSGVAGLAPATVQHEDDFELLHPQIAGLVEDNHELQVPADVTISVGYELLHADLLPQHCHEQNTYEPESAAALQQVDTWETIIQGELEMLVPSQSFIPPEVWSCYSFLICLNMPTEPSGICECWSGATAPVPNVFGRLSDPIIVNLACLPQKDERKSLQGSNHTRWSCYFVPEASEECMARALRLASQKLAQDVGSIKEFSGNHWNGGALESNWTYKLMAHDNANLDAAASVEHSCETGVLWKRFPQVRNVWLSTEMQNFVDESKEYKGWNFYYSDIPRQVGTIRMA</sequence>
<dbReference type="Proteomes" id="UP000001514">
    <property type="component" value="Unassembled WGS sequence"/>
</dbReference>
<dbReference type="InParanoid" id="D8R5X7"/>
<dbReference type="PANTHER" id="PTHR13132">
    <property type="entry name" value="ALPHA- 1,6 -FUCOSYLTRANSFERASE"/>
    <property type="match status" value="1"/>
</dbReference>
<proteinExistence type="predicted"/>
<organism evidence="3">
    <name type="scientific">Selaginella moellendorffii</name>
    <name type="common">Spikemoss</name>
    <dbReference type="NCBI Taxonomy" id="88036"/>
    <lineage>
        <taxon>Eukaryota</taxon>
        <taxon>Viridiplantae</taxon>
        <taxon>Streptophyta</taxon>
        <taxon>Embryophyta</taxon>
        <taxon>Tracheophyta</taxon>
        <taxon>Lycopodiopsida</taxon>
        <taxon>Selaginellales</taxon>
        <taxon>Selaginellaceae</taxon>
        <taxon>Selaginella</taxon>
    </lineage>
</organism>
<reference evidence="2 3" key="1">
    <citation type="journal article" date="2011" name="Science">
        <title>The Selaginella genome identifies genetic changes associated with the evolution of vascular plants.</title>
        <authorList>
            <person name="Banks J.A."/>
            <person name="Nishiyama T."/>
            <person name="Hasebe M."/>
            <person name="Bowman J.L."/>
            <person name="Gribskov M."/>
            <person name="dePamphilis C."/>
            <person name="Albert V.A."/>
            <person name="Aono N."/>
            <person name="Aoyama T."/>
            <person name="Ambrose B.A."/>
            <person name="Ashton N.W."/>
            <person name="Axtell M.J."/>
            <person name="Barker E."/>
            <person name="Barker M.S."/>
            <person name="Bennetzen J.L."/>
            <person name="Bonawitz N.D."/>
            <person name="Chapple C."/>
            <person name="Cheng C."/>
            <person name="Correa L.G."/>
            <person name="Dacre M."/>
            <person name="DeBarry J."/>
            <person name="Dreyer I."/>
            <person name="Elias M."/>
            <person name="Engstrom E.M."/>
            <person name="Estelle M."/>
            <person name="Feng L."/>
            <person name="Finet C."/>
            <person name="Floyd S.K."/>
            <person name="Frommer W.B."/>
            <person name="Fujita T."/>
            <person name="Gramzow L."/>
            <person name="Gutensohn M."/>
            <person name="Harholt J."/>
            <person name="Hattori M."/>
            <person name="Heyl A."/>
            <person name="Hirai T."/>
            <person name="Hiwatashi Y."/>
            <person name="Ishikawa M."/>
            <person name="Iwata M."/>
            <person name="Karol K.G."/>
            <person name="Koehler B."/>
            <person name="Kolukisaoglu U."/>
            <person name="Kubo M."/>
            <person name="Kurata T."/>
            <person name="Lalonde S."/>
            <person name="Li K."/>
            <person name="Li Y."/>
            <person name="Litt A."/>
            <person name="Lyons E."/>
            <person name="Manning G."/>
            <person name="Maruyama T."/>
            <person name="Michael T.P."/>
            <person name="Mikami K."/>
            <person name="Miyazaki S."/>
            <person name="Morinaga S."/>
            <person name="Murata T."/>
            <person name="Mueller-Roeber B."/>
            <person name="Nelson D.R."/>
            <person name="Obara M."/>
            <person name="Oguri Y."/>
            <person name="Olmstead R.G."/>
            <person name="Onodera N."/>
            <person name="Petersen B.L."/>
            <person name="Pils B."/>
            <person name="Prigge M."/>
            <person name="Rensing S.A."/>
            <person name="Riano-Pachon D.M."/>
            <person name="Roberts A.W."/>
            <person name="Sato Y."/>
            <person name="Scheller H.V."/>
            <person name="Schulz B."/>
            <person name="Schulz C."/>
            <person name="Shakirov E.V."/>
            <person name="Shibagaki N."/>
            <person name="Shinohara N."/>
            <person name="Shippen D.E."/>
            <person name="Soerensen I."/>
            <person name="Sotooka R."/>
            <person name="Sugimoto N."/>
            <person name="Sugita M."/>
            <person name="Sumikawa N."/>
            <person name="Tanurdzic M."/>
            <person name="Theissen G."/>
            <person name="Ulvskov P."/>
            <person name="Wakazuki S."/>
            <person name="Weng J.K."/>
            <person name="Willats W.W."/>
            <person name="Wipf D."/>
            <person name="Wolf P.G."/>
            <person name="Yang L."/>
            <person name="Zimmer A.D."/>
            <person name="Zhu Q."/>
            <person name="Mitros T."/>
            <person name="Hellsten U."/>
            <person name="Loque D."/>
            <person name="Otillar R."/>
            <person name="Salamov A."/>
            <person name="Schmutz J."/>
            <person name="Shapiro H."/>
            <person name="Lindquist E."/>
            <person name="Lucas S."/>
            <person name="Rokhsar D."/>
            <person name="Grigoriev I.V."/>
        </authorList>
    </citation>
    <scope>NUCLEOTIDE SEQUENCE [LARGE SCALE GENOMIC DNA]</scope>
</reference>
<dbReference type="AlphaFoldDB" id="D8R5X7"/>
<accession>D8R5X7</accession>
<dbReference type="KEGG" id="smo:SELMODRAFT_407534"/>
<dbReference type="PANTHER" id="PTHR13132:SF29">
    <property type="entry name" value="ALPHA-(1,6)-FUCOSYLTRANSFERASE"/>
    <property type="match status" value="1"/>
</dbReference>
<evidence type="ECO:0000313" key="2">
    <source>
        <dbReference type="EMBL" id="EFJ32231.1"/>
    </source>
</evidence>
<keyword evidence="1" id="KW-0732">Signal</keyword>
<dbReference type="Gramene" id="EFJ32231">
    <property type="protein sequence ID" value="EFJ32231"/>
    <property type="gene ID" value="SELMODRAFT_407534"/>
</dbReference>
<keyword evidence="3" id="KW-1185">Reference proteome</keyword>
<feature type="signal peptide" evidence="1">
    <location>
        <begin position="1"/>
        <end position="16"/>
    </location>
</feature>